<gene>
    <name evidence="2" type="ORF">EV213_108167</name>
</gene>
<comment type="caution">
    <text evidence="2">The sequence shown here is derived from an EMBL/GenBank/DDBJ whole genome shotgun (WGS) entry which is preliminary data.</text>
</comment>
<keyword evidence="3" id="KW-1185">Reference proteome</keyword>
<proteinExistence type="predicted"/>
<dbReference type="Proteomes" id="UP000295632">
    <property type="component" value="Unassembled WGS sequence"/>
</dbReference>
<reference evidence="2 3" key="1">
    <citation type="submission" date="2019-03" db="EMBL/GenBank/DDBJ databases">
        <title>Genomic Encyclopedia of Type Strains, Phase IV (KMG-IV): sequencing the most valuable type-strain genomes for metagenomic binning, comparative biology and taxonomic classification.</title>
        <authorList>
            <person name="Goeker M."/>
        </authorList>
    </citation>
    <scope>NUCLEOTIDE SEQUENCE [LARGE SCALE GENOMIC DNA]</scope>
    <source>
        <strain evidence="2 3">DSM 28697</strain>
    </source>
</reference>
<feature type="transmembrane region" description="Helical" evidence="1">
    <location>
        <begin position="6"/>
        <end position="25"/>
    </location>
</feature>
<dbReference type="EMBL" id="SNYJ01000008">
    <property type="protein sequence ID" value="TDQ39215.1"/>
    <property type="molecule type" value="Genomic_DNA"/>
</dbReference>
<protein>
    <submittedName>
        <fullName evidence="2">Uncharacterized protein</fullName>
    </submittedName>
</protein>
<keyword evidence="1" id="KW-0812">Transmembrane</keyword>
<evidence type="ECO:0000313" key="2">
    <source>
        <dbReference type="EMBL" id="TDQ39215.1"/>
    </source>
</evidence>
<dbReference type="AlphaFoldDB" id="A0A4R6U452"/>
<evidence type="ECO:0000313" key="3">
    <source>
        <dbReference type="Proteomes" id="UP000295632"/>
    </source>
</evidence>
<keyword evidence="1" id="KW-0472">Membrane</keyword>
<keyword evidence="1" id="KW-1133">Transmembrane helix</keyword>
<evidence type="ECO:0000256" key="1">
    <source>
        <dbReference type="SAM" id="Phobius"/>
    </source>
</evidence>
<sequence length="31" mass="3401">MPIEYHLIYWAAAAVSCLVSVAIHAKGGWSR</sequence>
<accession>A0A4R6U452</accession>
<name>A0A4R6U452_9BACI</name>
<organism evidence="2 3">
    <name type="scientific">Aureibacillus halotolerans</name>
    <dbReference type="NCBI Taxonomy" id="1508390"/>
    <lineage>
        <taxon>Bacteria</taxon>
        <taxon>Bacillati</taxon>
        <taxon>Bacillota</taxon>
        <taxon>Bacilli</taxon>
        <taxon>Bacillales</taxon>
        <taxon>Bacillaceae</taxon>
        <taxon>Aureibacillus</taxon>
    </lineage>
</organism>